<evidence type="ECO:0000259" key="2">
    <source>
        <dbReference type="Pfam" id="PF01936"/>
    </source>
</evidence>
<dbReference type="PANTHER" id="PTHR35811">
    <property type="entry name" value="SLR1870 PROTEIN"/>
    <property type="match status" value="1"/>
</dbReference>
<proteinExistence type="predicted"/>
<accession>A0ABT9BJG8</accession>
<gene>
    <name evidence="3" type="ORF">Q5H93_20570</name>
</gene>
<dbReference type="EMBL" id="JAUQSY010000017">
    <property type="protein sequence ID" value="MDO7877152.1"/>
    <property type="molecule type" value="Genomic_DNA"/>
</dbReference>
<protein>
    <submittedName>
        <fullName evidence="3">NYN domain-containing protein</fullName>
    </submittedName>
</protein>
<dbReference type="Proteomes" id="UP001176429">
    <property type="component" value="Unassembled WGS sequence"/>
</dbReference>
<evidence type="ECO:0000313" key="4">
    <source>
        <dbReference type="Proteomes" id="UP001176429"/>
    </source>
</evidence>
<organism evidence="3 4">
    <name type="scientific">Hymenobacter aranciens</name>
    <dbReference type="NCBI Taxonomy" id="3063996"/>
    <lineage>
        <taxon>Bacteria</taxon>
        <taxon>Pseudomonadati</taxon>
        <taxon>Bacteroidota</taxon>
        <taxon>Cytophagia</taxon>
        <taxon>Cytophagales</taxon>
        <taxon>Hymenobacteraceae</taxon>
        <taxon>Hymenobacter</taxon>
    </lineage>
</organism>
<dbReference type="Gene3D" id="3.40.50.1010">
    <property type="entry name" value="5'-nuclease"/>
    <property type="match status" value="1"/>
</dbReference>
<feature type="domain" description="NYN" evidence="2">
    <location>
        <begin position="11"/>
        <end position="155"/>
    </location>
</feature>
<dbReference type="RefSeq" id="WP_305008579.1">
    <property type="nucleotide sequence ID" value="NZ_JAUQSY010000017.1"/>
</dbReference>
<evidence type="ECO:0000313" key="3">
    <source>
        <dbReference type="EMBL" id="MDO7877152.1"/>
    </source>
</evidence>
<evidence type="ECO:0000256" key="1">
    <source>
        <dbReference type="SAM" id="MobiDB-lite"/>
    </source>
</evidence>
<dbReference type="InterPro" id="IPR021139">
    <property type="entry name" value="NYN"/>
</dbReference>
<name>A0ABT9BJG8_9BACT</name>
<comment type="caution">
    <text evidence="3">The sequence shown here is derived from an EMBL/GenBank/DDBJ whole genome shotgun (WGS) entry which is preliminary data.</text>
</comment>
<keyword evidence="4" id="KW-1185">Reference proteome</keyword>
<reference evidence="3" key="1">
    <citation type="submission" date="2023-07" db="EMBL/GenBank/DDBJ databases">
        <authorList>
            <person name="Kim M.K."/>
        </authorList>
    </citation>
    <scope>NUCLEOTIDE SEQUENCE</scope>
    <source>
        <strain evidence="3">ASUV-10-1</strain>
    </source>
</reference>
<sequence>MSNKTAASPYAAVFIDFENVYYFLKNHFHDPPDLNDYTLELVRKLRERLAEQGNDCLVMNAYADFERMPSAPQGALYLVGVSTRNVLGTDHKNAADMQLCIDALEILYTRKDIGTFVLLGGDRDYIPMLQHLRRQARQVIVAGFREATSGDLLQNLLPQHFFDARDLLSEETVTALEQRRLDRAKQLEDSRRLREHGMAGAPNPIALALRASQAAAAATDENGETTEDENGEAREPGPVNTAPPGYPPLTSSIVNTISSTPRPYVPTMASNRPITTPDEPVPFAPPKRLIREHEHRVLELMLGEFSKLELKQQRRVSELWLGPFMRLLTDALPELPDWERRDLINKLRDAGAIRIEKREGEPHPFSVIVVNYNHPDVWEMHPGGE</sequence>
<dbReference type="CDD" id="cd11297">
    <property type="entry name" value="PIN_LabA-like_N_1"/>
    <property type="match status" value="1"/>
</dbReference>
<feature type="compositionally biased region" description="Acidic residues" evidence="1">
    <location>
        <begin position="221"/>
        <end position="230"/>
    </location>
</feature>
<dbReference type="Pfam" id="PF01936">
    <property type="entry name" value="NYN"/>
    <property type="match status" value="1"/>
</dbReference>
<dbReference type="PANTHER" id="PTHR35811:SF1">
    <property type="entry name" value="HTH OST-TYPE DOMAIN-CONTAINING PROTEIN"/>
    <property type="match status" value="1"/>
</dbReference>
<feature type="region of interest" description="Disordered" evidence="1">
    <location>
        <begin position="212"/>
        <end position="247"/>
    </location>
</feature>